<name>A0A0C3D557_OIDMZ</name>
<feature type="non-terminal residue" evidence="2">
    <location>
        <position position="134"/>
    </location>
</feature>
<dbReference type="InterPro" id="IPR052895">
    <property type="entry name" value="HetReg/Transcr_Mod"/>
</dbReference>
<reference evidence="3" key="2">
    <citation type="submission" date="2015-01" db="EMBL/GenBank/DDBJ databases">
        <title>Evolutionary Origins and Diversification of the Mycorrhizal Mutualists.</title>
        <authorList>
            <consortium name="DOE Joint Genome Institute"/>
            <consortium name="Mycorrhizal Genomics Consortium"/>
            <person name="Kohler A."/>
            <person name="Kuo A."/>
            <person name="Nagy L.G."/>
            <person name="Floudas D."/>
            <person name="Copeland A."/>
            <person name="Barry K.W."/>
            <person name="Cichocki N."/>
            <person name="Veneault-Fourrey C."/>
            <person name="LaButti K."/>
            <person name="Lindquist E.A."/>
            <person name="Lipzen A."/>
            <person name="Lundell T."/>
            <person name="Morin E."/>
            <person name="Murat C."/>
            <person name="Riley R."/>
            <person name="Ohm R."/>
            <person name="Sun H."/>
            <person name="Tunlid A."/>
            <person name="Henrissat B."/>
            <person name="Grigoriev I.V."/>
            <person name="Hibbett D.S."/>
            <person name="Martin F."/>
        </authorList>
    </citation>
    <scope>NUCLEOTIDE SEQUENCE [LARGE SCALE GENOMIC DNA]</scope>
    <source>
        <strain evidence="3">Zn</strain>
    </source>
</reference>
<evidence type="ECO:0000313" key="2">
    <source>
        <dbReference type="EMBL" id="KIM97027.1"/>
    </source>
</evidence>
<evidence type="ECO:0000259" key="1">
    <source>
        <dbReference type="Pfam" id="PF06985"/>
    </source>
</evidence>
<keyword evidence="3" id="KW-1185">Reference proteome</keyword>
<dbReference type="PANTHER" id="PTHR24148:SF73">
    <property type="entry name" value="HET DOMAIN PROTEIN (AFU_ORTHOLOGUE AFUA_8G01020)"/>
    <property type="match status" value="1"/>
</dbReference>
<proteinExistence type="predicted"/>
<protein>
    <recommendedName>
        <fullName evidence="1">Heterokaryon incompatibility domain-containing protein</fullName>
    </recommendedName>
</protein>
<accession>A0A0C3D557</accession>
<gene>
    <name evidence="2" type="ORF">OIDMADRAFT_131427</name>
</gene>
<feature type="domain" description="Heterokaryon incompatibility" evidence="1">
    <location>
        <begin position="47"/>
        <end position="134"/>
    </location>
</feature>
<dbReference type="InParanoid" id="A0A0C3D557"/>
<dbReference type="Pfam" id="PF06985">
    <property type="entry name" value="HET"/>
    <property type="match status" value="1"/>
</dbReference>
<dbReference type="Proteomes" id="UP000054321">
    <property type="component" value="Unassembled WGS sequence"/>
</dbReference>
<sequence>MLDYQYTPLEDPTSDLRLVRIYAGAQEEDLECGIFTFKDYPWFIPPYQALSYVWGDTTRRVPISVDGKRLFVTANLESALRNLRCLTPDMARSQLPLWIDAMCIDQQNLEERDQQVRRMRAIYQRAVRVVIWLG</sequence>
<dbReference type="EMBL" id="KN832883">
    <property type="protein sequence ID" value="KIM97027.1"/>
    <property type="molecule type" value="Genomic_DNA"/>
</dbReference>
<dbReference type="HOGENOM" id="CLU_004184_6_2_1"/>
<dbReference type="PANTHER" id="PTHR24148">
    <property type="entry name" value="ANKYRIN REPEAT DOMAIN-CONTAINING PROTEIN 39 HOMOLOG-RELATED"/>
    <property type="match status" value="1"/>
</dbReference>
<dbReference type="AlphaFoldDB" id="A0A0C3D557"/>
<dbReference type="STRING" id="913774.A0A0C3D557"/>
<dbReference type="OrthoDB" id="2157530at2759"/>
<organism evidence="2 3">
    <name type="scientific">Oidiodendron maius (strain Zn)</name>
    <dbReference type="NCBI Taxonomy" id="913774"/>
    <lineage>
        <taxon>Eukaryota</taxon>
        <taxon>Fungi</taxon>
        <taxon>Dikarya</taxon>
        <taxon>Ascomycota</taxon>
        <taxon>Pezizomycotina</taxon>
        <taxon>Leotiomycetes</taxon>
        <taxon>Leotiomycetes incertae sedis</taxon>
        <taxon>Myxotrichaceae</taxon>
        <taxon>Oidiodendron</taxon>
    </lineage>
</organism>
<evidence type="ECO:0000313" key="3">
    <source>
        <dbReference type="Proteomes" id="UP000054321"/>
    </source>
</evidence>
<dbReference type="InterPro" id="IPR010730">
    <property type="entry name" value="HET"/>
</dbReference>
<reference evidence="2 3" key="1">
    <citation type="submission" date="2014-04" db="EMBL/GenBank/DDBJ databases">
        <authorList>
            <consortium name="DOE Joint Genome Institute"/>
            <person name="Kuo A."/>
            <person name="Martino E."/>
            <person name="Perotto S."/>
            <person name="Kohler A."/>
            <person name="Nagy L.G."/>
            <person name="Floudas D."/>
            <person name="Copeland A."/>
            <person name="Barry K.W."/>
            <person name="Cichocki N."/>
            <person name="Veneault-Fourrey C."/>
            <person name="LaButti K."/>
            <person name="Lindquist E.A."/>
            <person name="Lipzen A."/>
            <person name="Lundell T."/>
            <person name="Morin E."/>
            <person name="Murat C."/>
            <person name="Sun H."/>
            <person name="Tunlid A."/>
            <person name="Henrissat B."/>
            <person name="Grigoriev I.V."/>
            <person name="Hibbett D.S."/>
            <person name="Martin F."/>
            <person name="Nordberg H.P."/>
            <person name="Cantor M.N."/>
            <person name="Hua S.X."/>
        </authorList>
    </citation>
    <scope>NUCLEOTIDE SEQUENCE [LARGE SCALE GENOMIC DNA]</scope>
    <source>
        <strain evidence="2 3">Zn</strain>
    </source>
</reference>